<dbReference type="Pfam" id="PF12695">
    <property type="entry name" value="Abhydrolase_5"/>
    <property type="match status" value="1"/>
</dbReference>
<dbReference type="GO" id="GO:0016787">
    <property type="term" value="F:hydrolase activity"/>
    <property type="evidence" value="ECO:0007669"/>
    <property type="project" value="UniProtKB-KW"/>
</dbReference>
<feature type="domain" description="Alpha/beta hydrolase fold-5" evidence="1">
    <location>
        <begin position="71"/>
        <end position="236"/>
    </location>
</feature>
<name>A0A4Y7WLR0_9BACI</name>
<organism evidence="2 3">
    <name type="scientific">Shouchella lehensis</name>
    <dbReference type="NCBI Taxonomy" id="300825"/>
    <lineage>
        <taxon>Bacteria</taxon>
        <taxon>Bacillati</taxon>
        <taxon>Bacillota</taxon>
        <taxon>Bacilli</taxon>
        <taxon>Bacillales</taxon>
        <taxon>Bacillaceae</taxon>
        <taxon>Shouchella</taxon>
    </lineage>
</organism>
<gene>
    <name evidence="2" type="ORF">E2L03_08695</name>
</gene>
<evidence type="ECO:0000259" key="1">
    <source>
        <dbReference type="Pfam" id="PF12695"/>
    </source>
</evidence>
<dbReference type="EMBL" id="SNUX01000002">
    <property type="protein sequence ID" value="TES49535.1"/>
    <property type="molecule type" value="Genomic_DNA"/>
</dbReference>
<evidence type="ECO:0000313" key="3">
    <source>
        <dbReference type="Proteomes" id="UP000298210"/>
    </source>
</evidence>
<protein>
    <submittedName>
        <fullName evidence="2">Alpha/beta hydrolase</fullName>
    </submittedName>
</protein>
<accession>A0A4Y7WLR0</accession>
<dbReference type="Gene3D" id="3.40.50.1820">
    <property type="entry name" value="alpha/beta hydrolase"/>
    <property type="match status" value="1"/>
</dbReference>
<sequence>MPDRFWGDSILMKKKRMKLVLLVILALIISSILGFYIWSQNTYSAIEDLPESVKEQDGWLLFEADDPQNGLVLYPGAKVEPDAYAFLGEELASQGITVAIPSVRLNLPIFDLSKADELFQREGVDSLNWYIGGHSMGGAAAAMYADANLDKVSGLVLLGAYAADNDYLQTSQLPVLSISGSEDGLSTPEKINQYRQNLPDTAQFIEIEGGNHAQFGVYGPQSGDNEAAISVDKQQEMIITTILEWIDDQGDV</sequence>
<dbReference type="InterPro" id="IPR029059">
    <property type="entry name" value="AB_hydrolase_5"/>
</dbReference>
<dbReference type="Proteomes" id="UP000298210">
    <property type="component" value="Unassembled WGS sequence"/>
</dbReference>
<comment type="caution">
    <text evidence="2">The sequence shown here is derived from an EMBL/GenBank/DDBJ whole genome shotgun (WGS) entry which is preliminary data.</text>
</comment>
<reference evidence="2 3" key="1">
    <citation type="submission" date="2019-03" db="EMBL/GenBank/DDBJ databases">
        <authorList>
            <person name="Liu G."/>
        </authorList>
    </citation>
    <scope>NUCLEOTIDE SEQUENCE [LARGE SCALE GENOMIC DNA]</scope>
    <source>
        <strain evidence="2 3">DSM 19099</strain>
    </source>
</reference>
<proteinExistence type="predicted"/>
<evidence type="ECO:0000313" key="2">
    <source>
        <dbReference type="EMBL" id="TES49535.1"/>
    </source>
</evidence>
<dbReference type="SUPFAM" id="SSF53474">
    <property type="entry name" value="alpha/beta-Hydrolases"/>
    <property type="match status" value="1"/>
</dbReference>
<keyword evidence="2" id="KW-0378">Hydrolase</keyword>
<dbReference type="AlphaFoldDB" id="A0A4Y7WLR0"/>
<dbReference type="InterPro" id="IPR029058">
    <property type="entry name" value="AB_hydrolase_fold"/>
</dbReference>